<dbReference type="EMBL" id="DSLA01000074">
    <property type="protein sequence ID" value="HEH35444.1"/>
    <property type="molecule type" value="Genomic_DNA"/>
</dbReference>
<gene>
    <name evidence="2" type="ORF">ENP88_04710</name>
</gene>
<protein>
    <submittedName>
        <fullName evidence="2">Uncharacterized protein</fullName>
    </submittedName>
</protein>
<sequence>MDEIIIVSNRGDLNFEGDLAIPMPKISGFKLLSSNLDFLDFFISDGKLVFESLLVADNSSGSIRIAYILEGDTMERKLAGEKVLLIPLAEVEDFKNLEIAFVGGQKVYEGIGSYWIKFRFSSFQFAHIAIFIASLALFLILLSNRGGWK</sequence>
<keyword evidence="1" id="KW-1133">Transmembrane helix</keyword>
<evidence type="ECO:0000313" key="2">
    <source>
        <dbReference type="EMBL" id="HEH35444.1"/>
    </source>
</evidence>
<keyword evidence="1" id="KW-0472">Membrane</keyword>
<name>A0A7J2TJV3_ARCFL</name>
<keyword evidence="1" id="KW-0812">Transmembrane</keyword>
<feature type="transmembrane region" description="Helical" evidence="1">
    <location>
        <begin position="125"/>
        <end position="143"/>
    </location>
</feature>
<accession>A0A7J2TJV3</accession>
<reference evidence="2" key="1">
    <citation type="journal article" date="2020" name="mSystems">
        <title>Genome- and Community-Level Interaction Insights into Carbon Utilization and Element Cycling Functions of Hydrothermarchaeota in Hydrothermal Sediment.</title>
        <authorList>
            <person name="Zhou Z."/>
            <person name="Liu Y."/>
            <person name="Xu W."/>
            <person name="Pan J."/>
            <person name="Luo Z.H."/>
            <person name="Li M."/>
        </authorList>
    </citation>
    <scope>NUCLEOTIDE SEQUENCE [LARGE SCALE GENOMIC DNA]</scope>
    <source>
        <strain evidence="2">SpSt-26</strain>
    </source>
</reference>
<organism evidence="2">
    <name type="scientific">Archaeoglobus fulgidus</name>
    <dbReference type="NCBI Taxonomy" id="2234"/>
    <lineage>
        <taxon>Archaea</taxon>
        <taxon>Methanobacteriati</taxon>
        <taxon>Methanobacteriota</taxon>
        <taxon>Archaeoglobi</taxon>
        <taxon>Archaeoglobales</taxon>
        <taxon>Archaeoglobaceae</taxon>
        <taxon>Archaeoglobus</taxon>
    </lineage>
</organism>
<comment type="caution">
    <text evidence="2">The sequence shown here is derived from an EMBL/GenBank/DDBJ whole genome shotgun (WGS) entry which is preliminary data.</text>
</comment>
<dbReference type="AlphaFoldDB" id="A0A7J2TJV3"/>
<proteinExistence type="predicted"/>
<evidence type="ECO:0000256" key="1">
    <source>
        <dbReference type="SAM" id="Phobius"/>
    </source>
</evidence>